<gene>
    <name evidence="6" type="ORF">MUK42_34947</name>
</gene>
<accession>A0A9E7JBW6</accession>
<keyword evidence="4" id="KW-0539">Nucleus</keyword>
<evidence type="ECO:0000256" key="3">
    <source>
        <dbReference type="ARBA" id="ARBA00022490"/>
    </source>
</evidence>
<dbReference type="EMBL" id="CP097502">
    <property type="protein sequence ID" value="URD75256.1"/>
    <property type="molecule type" value="Genomic_DNA"/>
</dbReference>
<evidence type="ECO:0000256" key="1">
    <source>
        <dbReference type="ARBA" id="ARBA00004123"/>
    </source>
</evidence>
<name>A0A9E7JBW6_9LILI</name>
<keyword evidence="7" id="KW-1185">Reference proteome</keyword>
<dbReference type="GO" id="GO:0005634">
    <property type="term" value="C:nucleus"/>
    <property type="evidence" value="ECO:0007669"/>
    <property type="project" value="UniProtKB-SubCell"/>
</dbReference>
<evidence type="ECO:0000256" key="2">
    <source>
        <dbReference type="ARBA" id="ARBA00004496"/>
    </source>
</evidence>
<keyword evidence="3" id="KW-0963">Cytoplasm</keyword>
<reference evidence="6" key="1">
    <citation type="submission" date="2022-05" db="EMBL/GenBank/DDBJ databases">
        <title>The Musa troglodytarum L. genome provides insights into the mechanism of non-climacteric behaviour and enrichment of carotenoids.</title>
        <authorList>
            <person name="Wang J."/>
        </authorList>
    </citation>
    <scope>NUCLEOTIDE SEQUENCE</scope>
    <source>
        <tissue evidence="6">Leaf</tissue>
    </source>
</reference>
<dbReference type="InterPro" id="IPR044159">
    <property type="entry name" value="IQM"/>
</dbReference>
<dbReference type="Proteomes" id="UP001055439">
    <property type="component" value="Chromosome 1"/>
</dbReference>
<dbReference type="OrthoDB" id="7344096at2759"/>
<evidence type="ECO:0000256" key="5">
    <source>
        <dbReference type="SAM" id="MobiDB-lite"/>
    </source>
</evidence>
<dbReference type="GO" id="GO:0005737">
    <property type="term" value="C:cytoplasm"/>
    <property type="evidence" value="ECO:0007669"/>
    <property type="project" value="UniProtKB-SubCell"/>
</dbReference>
<dbReference type="PANTHER" id="PTHR31250:SF27">
    <property type="entry name" value="IQ DOMAIN-CONTAINING PROTEIN IQM5"/>
    <property type="match status" value="1"/>
</dbReference>
<dbReference type="PANTHER" id="PTHR31250">
    <property type="entry name" value="IQ DOMAIN-CONTAINING PROTEIN IQM3"/>
    <property type="match status" value="1"/>
</dbReference>
<protein>
    <submittedName>
        <fullName evidence="6">IQ calmodulin-binding motif</fullName>
    </submittedName>
</protein>
<feature type="region of interest" description="Disordered" evidence="5">
    <location>
        <begin position="232"/>
        <end position="260"/>
    </location>
</feature>
<evidence type="ECO:0000313" key="7">
    <source>
        <dbReference type="Proteomes" id="UP001055439"/>
    </source>
</evidence>
<evidence type="ECO:0000313" key="6">
    <source>
        <dbReference type="EMBL" id="URD75256.1"/>
    </source>
</evidence>
<sequence>MVKDGKLVYKVSGMPVCTTEGSKWIFVLSTSRVLYVGQVTVNVHPVSEELEQREHICFAPGFGVRKRKGAFQHSSFLAGAATTAAGRLVAAQGVLQAIWPYSGHYLPTEDNFKEFITFLENNNVDLSNVKRCSVDDDEYPSFEKRNDEMEAEANNADAVAVSTTVEVTEATEPSEDPRPDDAMENRVDEVVASEFGKHIPRRWTTAAGARIGCVGDYPPDLRSKALEQANLSPRVTPSPSGGRVPIPSPRPSPGVRLSPRLQYMGIPTPTVALTLPKHVRR</sequence>
<comment type="subcellular location">
    <subcellularLocation>
        <location evidence="2">Cytoplasm</location>
    </subcellularLocation>
    <subcellularLocation>
        <location evidence="1">Nucleus</location>
    </subcellularLocation>
</comment>
<organism evidence="6 7">
    <name type="scientific">Musa troglodytarum</name>
    <name type="common">fe'i banana</name>
    <dbReference type="NCBI Taxonomy" id="320322"/>
    <lineage>
        <taxon>Eukaryota</taxon>
        <taxon>Viridiplantae</taxon>
        <taxon>Streptophyta</taxon>
        <taxon>Embryophyta</taxon>
        <taxon>Tracheophyta</taxon>
        <taxon>Spermatophyta</taxon>
        <taxon>Magnoliopsida</taxon>
        <taxon>Liliopsida</taxon>
        <taxon>Zingiberales</taxon>
        <taxon>Musaceae</taxon>
        <taxon>Musa</taxon>
    </lineage>
</organism>
<evidence type="ECO:0000256" key="4">
    <source>
        <dbReference type="ARBA" id="ARBA00023242"/>
    </source>
</evidence>
<dbReference type="AlphaFoldDB" id="A0A9E7JBW6"/>
<proteinExistence type="predicted"/>